<feature type="region of interest" description="Disordered" evidence="1">
    <location>
        <begin position="1"/>
        <end position="41"/>
    </location>
</feature>
<evidence type="ECO:0000313" key="3">
    <source>
        <dbReference type="Proteomes" id="UP000499080"/>
    </source>
</evidence>
<comment type="caution">
    <text evidence="2">The sequence shown here is derived from an EMBL/GenBank/DDBJ whole genome shotgun (WGS) entry which is preliminary data.</text>
</comment>
<dbReference type="Proteomes" id="UP000499080">
    <property type="component" value="Unassembled WGS sequence"/>
</dbReference>
<dbReference type="AlphaFoldDB" id="A0A4Y2X259"/>
<reference evidence="2 3" key="1">
    <citation type="journal article" date="2019" name="Sci. Rep.">
        <title>Orb-weaving spider Araneus ventricosus genome elucidates the spidroin gene catalogue.</title>
        <authorList>
            <person name="Kono N."/>
            <person name="Nakamura H."/>
            <person name="Ohtoshi R."/>
            <person name="Moran D.A.P."/>
            <person name="Shinohara A."/>
            <person name="Yoshida Y."/>
            <person name="Fujiwara M."/>
            <person name="Mori M."/>
            <person name="Tomita M."/>
            <person name="Arakawa K."/>
        </authorList>
    </citation>
    <scope>NUCLEOTIDE SEQUENCE [LARGE SCALE GENOMIC DNA]</scope>
</reference>
<evidence type="ECO:0000256" key="1">
    <source>
        <dbReference type="SAM" id="MobiDB-lite"/>
    </source>
</evidence>
<protein>
    <submittedName>
        <fullName evidence="2">Uncharacterized protein</fullName>
    </submittedName>
</protein>
<name>A0A4Y2X259_ARAVE</name>
<gene>
    <name evidence="2" type="ORF">AVEN_130158_1</name>
</gene>
<evidence type="ECO:0000313" key="2">
    <source>
        <dbReference type="EMBL" id="GBO42984.1"/>
    </source>
</evidence>
<accession>A0A4Y2X259</accession>
<dbReference type="EMBL" id="BGPR01069291">
    <property type="protein sequence ID" value="GBO42984.1"/>
    <property type="molecule type" value="Genomic_DNA"/>
</dbReference>
<keyword evidence="3" id="KW-1185">Reference proteome</keyword>
<sequence>MQRLLHSNPLGGRLARVHCNPPSSTHSEPLPSPHRIHGPTSAHSKWRGAWIVELLLTPRLICTVSTFTLGFGMEWLDLRGVLKNHQP</sequence>
<organism evidence="2 3">
    <name type="scientific">Araneus ventricosus</name>
    <name type="common">Orbweaver spider</name>
    <name type="synonym">Epeira ventricosa</name>
    <dbReference type="NCBI Taxonomy" id="182803"/>
    <lineage>
        <taxon>Eukaryota</taxon>
        <taxon>Metazoa</taxon>
        <taxon>Ecdysozoa</taxon>
        <taxon>Arthropoda</taxon>
        <taxon>Chelicerata</taxon>
        <taxon>Arachnida</taxon>
        <taxon>Araneae</taxon>
        <taxon>Araneomorphae</taxon>
        <taxon>Entelegynae</taxon>
        <taxon>Araneoidea</taxon>
        <taxon>Araneidae</taxon>
        <taxon>Araneus</taxon>
    </lineage>
</organism>
<proteinExistence type="predicted"/>